<feature type="region of interest" description="Disordered" evidence="10">
    <location>
        <begin position="494"/>
        <end position="513"/>
    </location>
</feature>
<evidence type="ECO:0000256" key="1">
    <source>
        <dbReference type="ARBA" id="ARBA00004651"/>
    </source>
</evidence>
<evidence type="ECO:0000259" key="11">
    <source>
        <dbReference type="PROSITE" id="PS50263"/>
    </source>
</evidence>
<evidence type="ECO:0000256" key="6">
    <source>
        <dbReference type="ARBA" id="ARBA00022989"/>
    </source>
</evidence>
<keyword evidence="5 9" id="KW-0812">Transmembrane</keyword>
<dbReference type="InterPro" id="IPR004563">
    <property type="entry name" value="Apolipo_AcylTrfase"/>
</dbReference>
<dbReference type="NCBIfam" id="TIGR00546">
    <property type="entry name" value="lnt"/>
    <property type="match status" value="1"/>
</dbReference>
<proteinExistence type="inferred from homology"/>
<reference evidence="12" key="1">
    <citation type="submission" date="2021-02" db="EMBL/GenBank/DDBJ databases">
        <title>Strain Y2R2, a novel species of the genus Halomonas.</title>
        <authorList>
            <person name="Huang H."/>
        </authorList>
    </citation>
    <scope>NUCLEOTIDE SEQUENCE</scope>
    <source>
        <strain evidence="12">Y2R2</strain>
    </source>
</reference>
<dbReference type="Pfam" id="PF00795">
    <property type="entry name" value="CN_hydrolase"/>
    <property type="match status" value="1"/>
</dbReference>
<dbReference type="UniPathway" id="UPA00666"/>
<dbReference type="RefSeq" id="WP_149284034.1">
    <property type="nucleotide sequence ID" value="NZ_CP038437.2"/>
</dbReference>
<evidence type="ECO:0000256" key="10">
    <source>
        <dbReference type="SAM" id="MobiDB-lite"/>
    </source>
</evidence>
<comment type="pathway">
    <text evidence="9">Protein modification; lipoprotein biosynthesis (N-acyl transfer).</text>
</comment>
<feature type="domain" description="CN hydrolase" evidence="11">
    <location>
        <begin position="219"/>
        <end position="462"/>
    </location>
</feature>
<comment type="caution">
    <text evidence="9">Lacks conserved residue(s) required for the propagation of feature annotation.</text>
</comment>
<keyword evidence="8 9" id="KW-0012">Acyltransferase</keyword>
<feature type="compositionally biased region" description="Polar residues" evidence="10">
    <location>
        <begin position="495"/>
        <end position="513"/>
    </location>
</feature>
<dbReference type="KEGG" id="hbh:E4T21_05230"/>
<dbReference type="InterPro" id="IPR045378">
    <property type="entry name" value="LNT_N"/>
</dbReference>
<comment type="similarity">
    <text evidence="2 9">Belongs to the CN hydrolase family. Apolipoprotein N-acyltransferase subfamily.</text>
</comment>
<dbReference type="InterPro" id="IPR003010">
    <property type="entry name" value="C-N_Hydrolase"/>
</dbReference>
<protein>
    <recommendedName>
        <fullName evidence="9">Apolipoprotein N-acyltransferase</fullName>
        <shortName evidence="9">ALP N-acyltransferase</shortName>
        <ecNumber evidence="9">2.3.1.269</ecNumber>
    </recommendedName>
</protein>
<sequence length="513" mass="55819">MLERLFSGRASYAAAVIAGGLTTLASAPFSHWWLAPVAAALMYAGLSRQNGRQAFMRGWMYGLGLFGTGASWVYVSIHEYGYTSAPLAFFLTSLFVACMALFIAVPLGLYRRFCGQHFSVLTFAGTWVLMEWLRTWLFTGFPWLLLGTSQVNSPLASLAPIGGVYLLSLVIALSGALLVQACRGRWLALAPLVVAWLIPLVLPNHWTTAKGEPLKVSLLQGNLPQEIKWSAEGQREAVNTYLGLTTQLGVKGDRNGSTPDMVIWPEAALPMFEDQAEPVLARAQAALSPDTALITGILQRDENGNFYNAVVGMGNASGHYRKAHLVPFGEYLPLESLLRGAIAFFDLPMPAMTPERDDQPPIHAAGYTLGNAICYEIIYSDLVASRARQSDILLTVSNDSWFGDSLGPHQHLEMARLRALENGRYVIRGTSNGITAIIDDQGNILDQAPQFETARLDGQVQAMQGLTPFTRTGSWPVWLLAALLVLPGLIHRRSGSTAKTDSSAQTQSGYDKS</sequence>
<evidence type="ECO:0000256" key="2">
    <source>
        <dbReference type="ARBA" id="ARBA00010065"/>
    </source>
</evidence>
<feature type="transmembrane region" description="Helical" evidence="9">
    <location>
        <begin position="186"/>
        <end position="206"/>
    </location>
</feature>
<dbReference type="Pfam" id="PF20154">
    <property type="entry name" value="LNT_N"/>
    <property type="match status" value="1"/>
</dbReference>
<keyword evidence="4 9" id="KW-0808">Transferase</keyword>
<dbReference type="EC" id="2.3.1.269" evidence="9"/>
<dbReference type="SUPFAM" id="SSF56317">
    <property type="entry name" value="Carbon-nitrogen hydrolase"/>
    <property type="match status" value="1"/>
</dbReference>
<dbReference type="PANTHER" id="PTHR38686">
    <property type="entry name" value="APOLIPOPROTEIN N-ACYLTRANSFERASE"/>
    <property type="match status" value="1"/>
</dbReference>
<gene>
    <name evidence="9 12" type="primary">lnt</name>
    <name evidence="12" type="ORF">E4T21_05230</name>
</gene>
<feature type="transmembrane region" description="Helical" evidence="9">
    <location>
        <begin position="58"/>
        <end position="75"/>
    </location>
</feature>
<evidence type="ECO:0000313" key="13">
    <source>
        <dbReference type="Proteomes" id="UP000324285"/>
    </source>
</evidence>
<dbReference type="Proteomes" id="UP000324285">
    <property type="component" value="Chromosome"/>
</dbReference>
<evidence type="ECO:0000256" key="4">
    <source>
        <dbReference type="ARBA" id="ARBA00022679"/>
    </source>
</evidence>
<dbReference type="AlphaFoldDB" id="A0A5C1NH52"/>
<comment type="function">
    <text evidence="9">Catalyzes the phospholipid dependent N-acylation of the N-terminal cysteine of apolipoprotein, the last step in lipoprotein maturation.</text>
</comment>
<evidence type="ECO:0000256" key="8">
    <source>
        <dbReference type="ARBA" id="ARBA00023315"/>
    </source>
</evidence>
<dbReference type="GO" id="GO:0016410">
    <property type="term" value="F:N-acyltransferase activity"/>
    <property type="evidence" value="ECO:0007669"/>
    <property type="project" value="UniProtKB-UniRule"/>
</dbReference>
<keyword evidence="7 9" id="KW-0472">Membrane</keyword>
<feature type="transmembrane region" description="Helical" evidence="9">
    <location>
        <begin position="157"/>
        <end position="179"/>
    </location>
</feature>
<name>A0A5C1NH52_9GAMM</name>
<dbReference type="PANTHER" id="PTHR38686:SF1">
    <property type="entry name" value="APOLIPOPROTEIN N-ACYLTRANSFERASE"/>
    <property type="match status" value="1"/>
</dbReference>
<dbReference type="CDD" id="cd07571">
    <property type="entry name" value="ALP_N-acyl_transferase"/>
    <property type="match status" value="1"/>
</dbReference>
<dbReference type="HAMAP" id="MF_01148">
    <property type="entry name" value="Lnt"/>
    <property type="match status" value="1"/>
</dbReference>
<dbReference type="PROSITE" id="PS50263">
    <property type="entry name" value="CN_HYDROLASE"/>
    <property type="match status" value="1"/>
</dbReference>
<accession>A0A5C1NH52</accession>
<keyword evidence="6 9" id="KW-1133">Transmembrane helix</keyword>
<feature type="transmembrane region" description="Helical" evidence="9">
    <location>
        <begin position="87"/>
        <end position="110"/>
    </location>
</feature>
<evidence type="ECO:0000256" key="9">
    <source>
        <dbReference type="HAMAP-Rule" id="MF_01148"/>
    </source>
</evidence>
<feature type="transmembrane region" description="Helical" evidence="9">
    <location>
        <begin position="117"/>
        <end position="137"/>
    </location>
</feature>
<organism evidence="12 13">
    <name type="scientific">Halomonas binhaiensis</name>
    <dbReference type="NCBI Taxonomy" id="2562282"/>
    <lineage>
        <taxon>Bacteria</taxon>
        <taxon>Pseudomonadati</taxon>
        <taxon>Pseudomonadota</taxon>
        <taxon>Gammaproteobacteria</taxon>
        <taxon>Oceanospirillales</taxon>
        <taxon>Halomonadaceae</taxon>
        <taxon>Halomonas</taxon>
    </lineage>
</organism>
<dbReference type="GO" id="GO:0005886">
    <property type="term" value="C:plasma membrane"/>
    <property type="evidence" value="ECO:0007669"/>
    <property type="project" value="UniProtKB-SubCell"/>
</dbReference>
<evidence type="ECO:0000256" key="7">
    <source>
        <dbReference type="ARBA" id="ARBA00023136"/>
    </source>
</evidence>
<evidence type="ECO:0000313" key="12">
    <source>
        <dbReference type="EMBL" id="QEM81019.1"/>
    </source>
</evidence>
<comment type="catalytic activity">
    <reaction evidence="9">
        <text>N-terminal S-1,2-diacyl-sn-glyceryl-L-cysteinyl-[lipoprotein] + a glycerophospholipid = N-acyl-S-1,2-diacyl-sn-glyceryl-L-cysteinyl-[lipoprotein] + a 2-acyl-sn-glycero-3-phospholipid + H(+)</text>
        <dbReference type="Rhea" id="RHEA:48228"/>
        <dbReference type="Rhea" id="RHEA-COMP:14681"/>
        <dbReference type="Rhea" id="RHEA-COMP:14684"/>
        <dbReference type="ChEBI" id="CHEBI:15378"/>
        <dbReference type="ChEBI" id="CHEBI:136912"/>
        <dbReference type="ChEBI" id="CHEBI:140656"/>
        <dbReference type="ChEBI" id="CHEBI:140657"/>
        <dbReference type="ChEBI" id="CHEBI:140660"/>
        <dbReference type="EC" id="2.3.1.269"/>
    </reaction>
</comment>
<dbReference type="GO" id="GO:0042158">
    <property type="term" value="P:lipoprotein biosynthetic process"/>
    <property type="evidence" value="ECO:0007669"/>
    <property type="project" value="UniProtKB-UniRule"/>
</dbReference>
<dbReference type="OrthoDB" id="9804277at2"/>
<keyword evidence="3 9" id="KW-1003">Cell membrane</keyword>
<dbReference type="EMBL" id="CP038437">
    <property type="protein sequence ID" value="QEM81019.1"/>
    <property type="molecule type" value="Genomic_DNA"/>
</dbReference>
<comment type="subcellular location">
    <subcellularLocation>
        <location evidence="1 9">Cell membrane</location>
        <topology evidence="1 9">Multi-pass membrane protein</topology>
    </subcellularLocation>
</comment>
<dbReference type="InterPro" id="IPR036526">
    <property type="entry name" value="C-N_Hydrolase_sf"/>
</dbReference>
<evidence type="ECO:0000256" key="3">
    <source>
        <dbReference type="ARBA" id="ARBA00022475"/>
    </source>
</evidence>
<dbReference type="Gene3D" id="3.60.110.10">
    <property type="entry name" value="Carbon-nitrogen hydrolase"/>
    <property type="match status" value="1"/>
</dbReference>
<evidence type="ECO:0000256" key="5">
    <source>
        <dbReference type="ARBA" id="ARBA00022692"/>
    </source>
</evidence>
<keyword evidence="13" id="KW-1185">Reference proteome</keyword>